<sequence length="250" mass="28817">MFNFVIKFAFDPGETHLSKLYKFLETKLKELKVEDFLLEIQEKEVMVKNTTKTNFSKIFASALKKFPGIYYTYEDEVALKWYAVNVPSGRENTFSIKIRNIVNGDDNFGEVFLPMVKETAWDKLGNEKVLDKVMYPGYIFVETMHIGRLKNILQSLDSKIKPSILQETLSNDDIEKIKNRKEEDCFLSKKHSYSIGDPVIISAAKFNGLNGIVEEIHEDEPGEELKIAISMFGRCIYARVGFSDVKKIER</sequence>
<evidence type="ECO:0000256" key="3">
    <source>
        <dbReference type="ARBA" id="ARBA00023163"/>
    </source>
</evidence>
<dbReference type="GO" id="GO:0006354">
    <property type="term" value="P:DNA-templated transcription elongation"/>
    <property type="evidence" value="ECO:0007669"/>
    <property type="project" value="InterPro"/>
</dbReference>
<dbReference type="Pfam" id="PF02357">
    <property type="entry name" value="NusG"/>
    <property type="match status" value="1"/>
</dbReference>
<dbReference type="SUPFAM" id="SSF82679">
    <property type="entry name" value="N-utilization substance G protein NusG, N-terminal domain"/>
    <property type="match status" value="1"/>
</dbReference>
<dbReference type="Gene3D" id="2.30.30.30">
    <property type="match status" value="1"/>
</dbReference>
<reference evidence="5 6" key="1">
    <citation type="submission" date="2019-08" db="EMBL/GenBank/DDBJ databases">
        <title>Highly reduced genomes of protist endosymbionts show evolutionary convergence.</title>
        <authorList>
            <person name="George E."/>
            <person name="Husnik F."/>
            <person name="Tashyreva D."/>
            <person name="Prokopchuk G."/>
            <person name="Horak A."/>
            <person name="Kwong W.K."/>
            <person name="Lukes J."/>
            <person name="Keeling P.J."/>
        </authorList>
    </citation>
    <scope>NUCLEOTIDE SEQUENCE [LARGE SCALE GENOMIC DNA]</scope>
    <source>
        <strain evidence="5">1604HC</strain>
    </source>
</reference>
<dbReference type="PANTHER" id="PTHR30265">
    <property type="entry name" value="RHO-INTERACTING TRANSCRIPTION TERMINATION FACTOR NUSG"/>
    <property type="match status" value="1"/>
</dbReference>
<evidence type="ECO:0000313" key="6">
    <source>
        <dbReference type="Proteomes" id="UP000324924"/>
    </source>
</evidence>
<dbReference type="EMBL" id="CP043314">
    <property type="protein sequence ID" value="QEK39233.1"/>
    <property type="molecule type" value="Genomic_DNA"/>
</dbReference>
<dbReference type="InterPro" id="IPR043425">
    <property type="entry name" value="NusG-like"/>
</dbReference>
<keyword evidence="2" id="KW-0805">Transcription regulation</keyword>
<dbReference type="InterPro" id="IPR006645">
    <property type="entry name" value="NGN-like_dom"/>
</dbReference>
<dbReference type="CDD" id="cd06091">
    <property type="entry name" value="KOW_NusG"/>
    <property type="match status" value="1"/>
</dbReference>
<dbReference type="KEGG" id="nabu:FZC36_02240"/>
<evidence type="ECO:0000313" key="5">
    <source>
        <dbReference type="EMBL" id="QEK39233.1"/>
    </source>
</evidence>
<dbReference type="InterPro" id="IPR036735">
    <property type="entry name" value="NGN_dom_sf"/>
</dbReference>
<keyword evidence="1" id="KW-0889">Transcription antitermination</keyword>
<keyword evidence="3" id="KW-0804">Transcription</keyword>
<dbReference type="RefSeq" id="WP_148972356.1">
    <property type="nucleotide sequence ID" value="NZ_CP043314.1"/>
</dbReference>
<dbReference type="InterPro" id="IPR014722">
    <property type="entry name" value="Rib_uL2_dom2"/>
</dbReference>
<proteinExistence type="predicted"/>
<evidence type="ECO:0000256" key="2">
    <source>
        <dbReference type="ARBA" id="ARBA00023015"/>
    </source>
</evidence>
<accession>A0A5C0UI93</accession>
<name>A0A5C0UI93_9PROT</name>
<dbReference type="Proteomes" id="UP000324924">
    <property type="component" value="Chromosome"/>
</dbReference>
<keyword evidence="6" id="KW-1185">Reference proteome</keyword>
<feature type="domain" description="NusG-like N-terminal" evidence="4">
    <location>
        <begin position="80"/>
        <end position="157"/>
    </location>
</feature>
<dbReference type="AlphaFoldDB" id="A0A5C0UI93"/>
<gene>
    <name evidence="5" type="ORF">FZC36_02240</name>
</gene>
<evidence type="ECO:0000259" key="4">
    <source>
        <dbReference type="Pfam" id="PF02357"/>
    </source>
</evidence>
<dbReference type="PANTHER" id="PTHR30265:SF4">
    <property type="entry name" value="KOW MOTIF FAMILY PROTEIN, EXPRESSED"/>
    <property type="match status" value="1"/>
</dbReference>
<dbReference type="InterPro" id="IPR008991">
    <property type="entry name" value="Translation_prot_SH3-like_sf"/>
</dbReference>
<evidence type="ECO:0000256" key="1">
    <source>
        <dbReference type="ARBA" id="ARBA00022814"/>
    </source>
</evidence>
<organism evidence="5 6">
    <name type="scientific">Candidatus Nesciobacter abundans</name>
    <dbReference type="NCBI Taxonomy" id="2601668"/>
    <lineage>
        <taxon>Bacteria</taxon>
        <taxon>Pseudomonadati</taxon>
        <taxon>Pseudomonadota</taxon>
        <taxon>Alphaproteobacteria</taxon>
        <taxon>Holosporales</taxon>
        <taxon>Holosporaceae</taxon>
        <taxon>Candidatus Nesciobacter</taxon>
    </lineage>
</organism>
<dbReference type="SUPFAM" id="SSF50104">
    <property type="entry name" value="Translation proteins SH3-like domain"/>
    <property type="match status" value="1"/>
</dbReference>
<dbReference type="GO" id="GO:0031564">
    <property type="term" value="P:transcription antitermination"/>
    <property type="evidence" value="ECO:0007669"/>
    <property type="project" value="UniProtKB-KW"/>
</dbReference>
<protein>
    <recommendedName>
        <fullName evidence="4">NusG-like N-terminal domain-containing protein</fullName>
    </recommendedName>
</protein>
<dbReference type="OrthoDB" id="9809075at2"/>
<dbReference type="Gene3D" id="3.30.70.940">
    <property type="entry name" value="NusG, N-terminal domain"/>
    <property type="match status" value="1"/>
</dbReference>